<accession>A0ABX5EKZ5</accession>
<sequence length="128" mass="13883">MEKNNVTISISGGDIKSSQIGDNRHAKMVVNTDTDVQNDKIEELKQQLAKLIQSIEAETEIDQETKDEYLMTISGAKTQIENGKCSKGVLRGLNKTLDEFSGVVTGMGALGQAISATVDVVETMMKSF</sequence>
<organism evidence="2 3">
    <name type="scientific">Laceyella sediminis</name>
    <dbReference type="NCBI Taxonomy" id="573074"/>
    <lineage>
        <taxon>Bacteria</taxon>
        <taxon>Bacillati</taxon>
        <taxon>Bacillota</taxon>
        <taxon>Bacilli</taxon>
        <taxon>Bacillales</taxon>
        <taxon>Thermoactinomycetaceae</taxon>
        <taxon>Laceyella</taxon>
    </lineage>
</organism>
<name>A0ABX5EKZ5_9BACL</name>
<gene>
    <name evidence="2" type="ORF">CLV36_1121</name>
</gene>
<dbReference type="Proteomes" id="UP000238836">
    <property type="component" value="Unassembled WGS sequence"/>
</dbReference>
<keyword evidence="1" id="KW-0175">Coiled coil</keyword>
<proteinExistence type="predicted"/>
<evidence type="ECO:0000256" key="1">
    <source>
        <dbReference type="SAM" id="Coils"/>
    </source>
</evidence>
<dbReference type="RefSeq" id="WP_102993484.1">
    <property type="nucleotide sequence ID" value="NZ_PVTZ01000012.1"/>
</dbReference>
<protein>
    <submittedName>
        <fullName evidence="2">Uncharacterized protein</fullName>
    </submittedName>
</protein>
<reference evidence="2 3" key="1">
    <citation type="submission" date="2018-03" db="EMBL/GenBank/DDBJ databases">
        <title>Genomic Encyclopedia of Archaeal and Bacterial Type Strains, Phase II (KMG-II): from individual species to whole genera.</title>
        <authorList>
            <person name="Goeker M."/>
        </authorList>
    </citation>
    <scope>NUCLEOTIDE SEQUENCE [LARGE SCALE GENOMIC DNA]</scope>
    <source>
        <strain evidence="2 3">RHA1</strain>
    </source>
</reference>
<dbReference type="EMBL" id="PVTZ01000012">
    <property type="protein sequence ID" value="PRZ12605.1"/>
    <property type="molecule type" value="Genomic_DNA"/>
</dbReference>
<evidence type="ECO:0000313" key="3">
    <source>
        <dbReference type="Proteomes" id="UP000238836"/>
    </source>
</evidence>
<feature type="coiled-coil region" evidence="1">
    <location>
        <begin position="34"/>
        <end position="61"/>
    </location>
</feature>
<evidence type="ECO:0000313" key="2">
    <source>
        <dbReference type="EMBL" id="PRZ12605.1"/>
    </source>
</evidence>
<comment type="caution">
    <text evidence="2">The sequence shown here is derived from an EMBL/GenBank/DDBJ whole genome shotgun (WGS) entry which is preliminary data.</text>
</comment>
<keyword evidence="3" id="KW-1185">Reference proteome</keyword>